<dbReference type="AlphaFoldDB" id="A0A2V1J0C6"/>
<dbReference type="Proteomes" id="UP000244925">
    <property type="component" value="Unassembled WGS sequence"/>
</dbReference>
<protein>
    <recommendedName>
        <fullName evidence="1">Type I restriction enzyme R protein N-terminal domain-containing protein</fullName>
    </recommendedName>
</protein>
<keyword evidence="3" id="KW-1185">Reference proteome</keyword>
<evidence type="ECO:0000313" key="3">
    <source>
        <dbReference type="Proteomes" id="UP000244925"/>
    </source>
</evidence>
<accession>A0A2V1J0C6</accession>
<organism evidence="2 3">
    <name type="scientific">Paramuribaculum intestinale</name>
    <dbReference type="NCBI Taxonomy" id="2094151"/>
    <lineage>
        <taxon>Bacteria</taxon>
        <taxon>Pseudomonadati</taxon>
        <taxon>Bacteroidota</taxon>
        <taxon>Bacteroidia</taxon>
        <taxon>Bacteroidales</taxon>
        <taxon>Muribaculaceae</taxon>
        <taxon>Paramuribaculum</taxon>
    </lineage>
</organism>
<reference evidence="3" key="1">
    <citation type="submission" date="2018-02" db="EMBL/GenBank/DDBJ databases">
        <authorList>
            <person name="Clavel T."/>
            <person name="Strowig T."/>
        </authorList>
    </citation>
    <scope>NUCLEOTIDE SEQUENCE [LARGE SCALE GENOMIC DNA]</scope>
    <source>
        <strain evidence="3">DSM 100764</strain>
    </source>
</reference>
<name>A0A2V1J0C6_9BACT</name>
<proteinExistence type="predicted"/>
<evidence type="ECO:0000313" key="2">
    <source>
        <dbReference type="EMBL" id="PWB08838.1"/>
    </source>
</evidence>
<gene>
    <name evidence="2" type="ORF">C5O25_02845</name>
</gene>
<dbReference type="EMBL" id="PUBV01000004">
    <property type="protein sequence ID" value="PWB08838.1"/>
    <property type="molecule type" value="Genomic_DNA"/>
</dbReference>
<feature type="domain" description="Type I restriction enzyme R protein N-terminal" evidence="1">
    <location>
        <begin position="38"/>
        <end position="146"/>
    </location>
</feature>
<evidence type="ECO:0000259" key="1">
    <source>
        <dbReference type="Pfam" id="PF13588"/>
    </source>
</evidence>
<sequence length="165" mass="18846">MTDIPALNLPAAAPDIRMMAEYKEVYDPLRRRWVALTPEEWVRQHFVAWLTGALGYPASLMANEVGLRLNGTLRRCDTIIYDRSLRPLVVVEYKAPSVTISQRVFDQIARYNLVLRARALMVSNGLLHYCCIYCPDGTYRFLSEVPSYGQLTGMLAVFDRQTAQK</sequence>
<comment type="caution">
    <text evidence="2">The sequence shown here is derived from an EMBL/GenBank/DDBJ whole genome shotgun (WGS) entry which is preliminary data.</text>
</comment>
<dbReference type="RefSeq" id="WP_107035226.1">
    <property type="nucleotide sequence ID" value="NZ_CAOOSU010000009.1"/>
</dbReference>
<dbReference type="Pfam" id="PF13588">
    <property type="entry name" value="HSDR_N_2"/>
    <property type="match status" value="1"/>
</dbReference>
<dbReference type="InterPro" id="IPR029464">
    <property type="entry name" value="HSDR_N"/>
</dbReference>